<evidence type="ECO:0000256" key="1">
    <source>
        <dbReference type="ARBA" id="ARBA00010613"/>
    </source>
</evidence>
<keyword evidence="2 4" id="KW-0378">Hydrolase</keyword>
<dbReference type="SUPFAM" id="SSF56317">
    <property type="entry name" value="Carbon-nitrogen hydrolase"/>
    <property type="match status" value="1"/>
</dbReference>
<dbReference type="PANTHER" id="PTHR23088:SF27">
    <property type="entry name" value="DEAMINATED GLUTATHIONE AMIDASE"/>
    <property type="match status" value="1"/>
</dbReference>
<dbReference type="InterPro" id="IPR036526">
    <property type="entry name" value="C-N_Hydrolase_sf"/>
</dbReference>
<dbReference type="Pfam" id="PF00795">
    <property type="entry name" value="CN_hydrolase"/>
    <property type="match status" value="1"/>
</dbReference>
<evidence type="ECO:0000256" key="2">
    <source>
        <dbReference type="ARBA" id="ARBA00022801"/>
    </source>
</evidence>
<reference evidence="4 5" key="1">
    <citation type="submission" date="2019-07" db="EMBL/GenBank/DDBJ databases">
        <title>Sphingomonas AE3 Genome sequencing and assembly.</title>
        <authorList>
            <person name="Kim H."/>
        </authorList>
    </citation>
    <scope>NUCLEOTIDE SEQUENCE [LARGE SCALE GENOMIC DNA]</scope>
    <source>
        <strain evidence="4 5">AE3</strain>
    </source>
</reference>
<evidence type="ECO:0000313" key="5">
    <source>
        <dbReference type="Proteomes" id="UP000321857"/>
    </source>
</evidence>
<feature type="domain" description="CN hydrolase" evidence="3">
    <location>
        <begin position="1"/>
        <end position="249"/>
    </location>
</feature>
<dbReference type="AlphaFoldDB" id="A0A516IUJ5"/>
<dbReference type="RefSeq" id="WP_147495054.1">
    <property type="nucleotide sequence ID" value="NZ_CP041659.1"/>
</dbReference>
<evidence type="ECO:0000259" key="3">
    <source>
        <dbReference type="PROSITE" id="PS50263"/>
    </source>
</evidence>
<dbReference type="PROSITE" id="PS50263">
    <property type="entry name" value="CN_HYDROLASE"/>
    <property type="match status" value="1"/>
</dbReference>
<dbReference type="InterPro" id="IPR001110">
    <property type="entry name" value="UPF0012_CS"/>
</dbReference>
<dbReference type="PANTHER" id="PTHR23088">
    <property type="entry name" value="NITRILASE-RELATED"/>
    <property type="match status" value="1"/>
</dbReference>
<gene>
    <name evidence="4" type="ORF">FMM02_09300</name>
</gene>
<dbReference type="EMBL" id="CP041659">
    <property type="protein sequence ID" value="QDP20606.1"/>
    <property type="molecule type" value="Genomic_DNA"/>
</dbReference>
<dbReference type="InterPro" id="IPR003010">
    <property type="entry name" value="C-N_Hydrolase"/>
</dbReference>
<organism evidence="4 5">
    <name type="scientific">Sphingomonas xanthus</name>
    <dbReference type="NCBI Taxonomy" id="2594473"/>
    <lineage>
        <taxon>Bacteria</taxon>
        <taxon>Pseudomonadati</taxon>
        <taxon>Pseudomonadota</taxon>
        <taxon>Alphaproteobacteria</taxon>
        <taxon>Sphingomonadales</taxon>
        <taxon>Sphingomonadaceae</taxon>
        <taxon>Sphingomonas</taxon>
    </lineage>
</organism>
<dbReference type="KEGG" id="sxa:FMM02_09300"/>
<sequence length="280" mass="30103">MLIALYQAQSGIDPAANAARLVAAVREAGAGGAAMLFTPEMSGMLDRDRDRARGNARTEADDPVLAAVRRAAADAGMWVHLGSLALKGEGDKLVNRGFVIDDRGAIRARYDKIHLFDVDLPTGESWRESAMYEAGQETVVVPDTPLGMLGLAICYDLRFPALFARLSEAGAQVIALPAAFTVPTGKAHWEVLLRARAIESELFIVAAAQAGRHEDGRETYGHSLVADPWGELVMEMGDEPGLAFVRIDLAKVGEVRARIPVLAHRRKIGRPRIDSADAAT</sequence>
<dbReference type="OrthoDB" id="9811121at2"/>
<dbReference type="InterPro" id="IPR045254">
    <property type="entry name" value="Nit1/2_C-N_Hydrolase"/>
</dbReference>
<proteinExistence type="inferred from homology"/>
<comment type="similarity">
    <text evidence="1">Belongs to the carbon-nitrogen hydrolase superfamily. NIT1/NIT2 family.</text>
</comment>
<dbReference type="CDD" id="cd07572">
    <property type="entry name" value="nit"/>
    <property type="match status" value="1"/>
</dbReference>
<dbReference type="Gene3D" id="3.60.110.10">
    <property type="entry name" value="Carbon-nitrogen hydrolase"/>
    <property type="match status" value="1"/>
</dbReference>
<name>A0A516IUJ5_9SPHN</name>
<accession>A0A516IUJ5</accession>
<protein>
    <submittedName>
        <fullName evidence="4">Carbon-nitrogen hydrolase family protein</fullName>
    </submittedName>
</protein>
<evidence type="ECO:0000313" key="4">
    <source>
        <dbReference type="EMBL" id="QDP20606.1"/>
    </source>
</evidence>
<dbReference type="Proteomes" id="UP000321857">
    <property type="component" value="Chromosome"/>
</dbReference>
<dbReference type="GO" id="GO:0016811">
    <property type="term" value="F:hydrolase activity, acting on carbon-nitrogen (but not peptide) bonds, in linear amides"/>
    <property type="evidence" value="ECO:0007669"/>
    <property type="project" value="InterPro"/>
</dbReference>
<dbReference type="PROSITE" id="PS01227">
    <property type="entry name" value="UPF0012"/>
    <property type="match status" value="1"/>
</dbReference>
<keyword evidence="5" id="KW-1185">Reference proteome</keyword>